<protein>
    <submittedName>
        <fullName evidence="1">Uncharacterized protein</fullName>
    </submittedName>
</protein>
<keyword evidence="2" id="KW-1185">Reference proteome</keyword>
<dbReference type="Proteomes" id="UP000516320">
    <property type="component" value="Chromosome"/>
</dbReference>
<sequence length="191" mass="20868">MPGAVPGSVVAMNLRKKTLIGVVCLLLFLAVWEALPRYIPPSLPKGEVGGRIGVTRSADDQVSVVVNPCGIPIDEVILHIGTTEYRYQLASESTDTLEIPFSVEDNSWQAHQSLEIRNQETQQQEWSLSAHSPQSWLAAKGLIGERIVQPSYYEGEFAALEDTLSQGKVLIGDGGLIIVQPLSEFQKRPSS</sequence>
<name>A0A7H0SR41_9CORY</name>
<dbReference type="RefSeq" id="WP_187974326.1">
    <property type="nucleotide sequence ID" value="NZ_CP046884.1"/>
</dbReference>
<evidence type="ECO:0000313" key="2">
    <source>
        <dbReference type="Proteomes" id="UP000516320"/>
    </source>
</evidence>
<dbReference type="EMBL" id="CP046884">
    <property type="protein sequence ID" value="QNQ91016.1"/>
    <property type="molecule type" value="Genomic_DNA"/>
</dbReference>
<proteinExistence type="predicted"/>
<gene>
    <name evidence="1" type="ORF">GP475_10545</name>
</gene>
<reference evidence="1 2" key="1">
    <citation type="submission" date="2019-12" db="EMBL/GenBank/DDBJ databases">
        <title>Corynebacterium sp. nov., isolated from feces of the Anser Albifrons in China.</title>
        <authorList>
            <person name="Liu Q."/>
        </authorList>
    </citation>
    <scope>NUCLEOTIDE SEQUENCE [LARGE SCALE GENOMIC DNA]</scope>
    <source>
        <strain evidence="1 2">4H37-19</strain>
    </source>
</reference>
<dbReference type="AlphaFoldDB" id="A0A7H0SR41"/>
<organism evidence="1 2">
    <name type="scientific">Corynebacterium poyangense</name>
    <dbReference type="NCBI Taxonomy" id="2684405"/>
    <lineage>
        <taxon>Bacteria</taxon>
        <taxon>Bacillati</taxon>
        <taxon>Actinomycetota</taxon>
        <taxon>Actinomycetes</taxon>
        <taxon>Mycobacteriales</taxon>
        <taxon>Corynebacteriaceae</taxon>
        <taxon>Corynebacterium</taxon>
    </lineage>
</organism>
<accession>A0A7H0SR41</accession>
<evidence type="ECO:0000313" key="1">
    <source>
        <dbReference type="EMBL" id="QNQ91016.1"/>
    </source>
</evidence>
<dbReference type="KEGG" id="cpoy:GP475_10545"/>